<gene>
    <name evidence="2" type="ORF">QN277_011998</name>
</gene>
<dbReference type="PANTHER" id="PTHR33710">
    <property type="entry name" value="BNAC02G09200D PROTEIN"/>
    <property type="match status" value="1"/>
</dbReference>
<dbReference type="Proteomes" id="UP001293593">
    <property type="component" value="Unassembled WGS sequence"/>
</dbReference>
<dbReference type="InterPro" id="IPR005135">
    <property type="entry name" value="Endo/exonuclease/phosphatase"/>
</dbReference>
<reference evidence="2" key="1">
    <citation type="submission" date="2023-10" db="EMBL/GenBank/DDBJ databases">
        <title>Chromosome-level genome of the transformable northern wattle, Acacia crassicarpa.</title>
        <authorList>
            <person name="Massaro I."/>
            <person name="Sinha N.R."/>
            <person name="Poethig S."/>
            <person name="Leichty A.R."/>
        </authorList>
    </citation>
    <scope>NUCLEOTIDE SEQUENCE</scope>
    <source>
        <strain evidence="2">Acra3RX</strain>
        <tissue evidence="2">Leaf</tissue>
    </source>
</reference>
<evidence type="ECO:0000313" key="2">
    <source>
        <dbReference type="EMBL" id="KAK4280367.1"/>
    </source>
</evidence>
<feature type="domain" description="Endonuclease/exonuclease/phosphatase" evidence="1">
    <location>
        <begin position="5"/>
        <end position="224"/>
    </location>
</feature>
<sequence length="367" mass="42829">MKLLAWNCQGPGRALTVKNLRDLVKQFRPSIIFLFETKMYSSKVRRISRKCGFTQGLYVEPLGLAGGLVLGWKEDVDMVVLYKSINIIHVEVVSSSTKLPRFITFVYYPPKERERRIVWDAMRSVGAGLHDSWLAVGDFNDLLSQAEKEGGTPRTVWKIMNFQSMASDCNLMDLEFKGLRFTWCNNRLGAMVRERLDRAFGNVEFRNEFDHALVFNVEPVGSDHHALIIDSCFSEEKFPKYFKFEASWAQHEDFLKIVGEGWNDVEGNLDNRINDLIRRLAACQKRLVRWNSTKFPNFKKVIEQLRHKLHICYEGHVTDASLKEAEGLVKQLEETWDREESYWWQRSRIAWLNRGDCNTKFFHSCVI</sequence>
<accession>A0AAE1TCD8</accession>
<evidence type="ECO:0000259" key="1">
    <source>
        <dbReference type="Pfam" id="PF03372"/>
    </source>
</evidence>
<dbReference type="GO" id="GO:0003824">
    <property type="term" value="F:catalytic activity"/>
    <property type="evidence" value="ECO:0007669"/>
    <property type="project" value="InterPro"/>
</dbReference>
<dbReference type="Pfam" id="PF03372">
    <property type="entry name" value="Exo_endo_phos"/>
    <property type="match status" value="1"/>
</dbReference>
<keyword evidence="3" id="KW-1185">Reference proteome</keyword>
<dbReference type="PANTHER" id="PTHR33710:SF62">
    <property type="entry name" value="DUF4283 DOMAIN PROTEIN"/>
    <property type="match status" value="1"/>
</dbReference>
<dbReference type="AlphaFoldDB" id="A0AAE1TCD8"/>
<dbReference type="EMBL" id="JAWXYG010000002">
    <property type="protein sequence ID" value="KAK4280367.1"/>
    <property type="molecule type" value="Genomic_DNA"/>
</dbReference>
<evidence type="ECO:0000313" key="3">
    <source>
        <dbReference type="Proteomes" id="UP001293593"/>
    </source>
</evidence>
<proteinExistence type="predicted"/>
<protein>
    <recommendedName>
        <fullName evidence="1">Endonuclease/exonuclease/phosphatase domain-containing protein</fullName>
    </recommendedName>
</protein>
<dbReference type="InterPro" id="IPR036691">
    <property type="entry name" value="Endo/exonu/phosph_ase_sf"/>
</dbReference>
<name>A0AAE1TCD8_9FABA</name>
<organism evidence="2 3">
    <name type="scientific">Acacia crassicarpa</name>
    <name type="common">northern wattle</name>
    <dbReference type="NCBI Taxonomy" id="499986"/>
    <lineage>
        <taxon>Eukaryota</taxon>
        <taxon>Viridiplantae</taxon>
        <taxon>Streptophyta</taxon>
        <taxon>Embryophyta</taxon>
        <taxon>Tracheophyta</taxon>
        <taxon>Spermatophyta</taxon>
        <taxon>Magnoliopsida</taxon>
        <taxon>eudicotyledons</taxon>
        <taxon>Gunneridae</taxon>
        <taxon>Pentapetalae</taxon>
        <taxon>rosids</taxon>
        <taxon>fabids</taxon>
        <taxon>Fabales</taxon>
        <taxon>Fabaceae</taxon>
        <taxon>Caesalpinioideae</taxon>
        <taxon>mimosoid clade</taxon>
        <taxon>Acacieae</taxon>
        <taxon>Acacia</taxon>
    </lineage>
</organism>
<dbReference type="SUPFAM" id="SSF56219">
    <property type="entry name" value="DNase I-like"/>
    <property type="match status" value="1"/>
</dbReference>
<dbReference type="Gene3D" id="3.60.10.10">
    <property type="entry name" value="Endonuclease/exonuclease/phosphatase"/>
    <property type="match status" value="1"/>
</dbReference>
<comment type="caution">
    <text evidence="2">The sequence shown here is derived from an EMBL/GenBank/DDBJ whole genome shotgun (WGS) entry which is preliminary data.</text>
</comment>